<proteinExistence type="predicted"/>
<dbReference type="EMBL" id="ATLV01022928">
    <property type="status" value="NOT_ANNOTATED_CDS"/>
    <property type="molecule type" value="Genomic_DNA"/>
</dbReference>
<reference evidence="2 4" key="1">
    <citation type="journal article" date="2014" name="BMC Genomics">
        <title>Genome sequence of Anopheles sinensis provides insight into genetics basis of mosquito competence for malaria parasites.</title>
        <authorList>
            <person name="Zhou D."/>
            <person name="Zhang D."/>
            <person name="Ding G."/>
            <person name="Shi L."/>
            <person name="Hou Q."/>
            <person name="Ye Y."/>
            <person name="Xu Y."/>
            <person name="Zhou H."/>
            <person name="Xiong C."/>
            <person name="Li S."/>
            <person name="Yu J."/>
            <person name="Hong S."/>
            <person name="Yu X."/>
            <person name="Zou P."/>
            <person name="Chen C."/>
            <person name="Chang X."/>
            <person name="Wang W."/>
            <person name="Lv Y."/>
            <person name="Sun Y."/>
            <person name="Ma L."/>
            <person name="Shen B."/>
            <person name="Zhu C."/>
        </authorList>
    </citation>
    <scope>NUCLEOTIDE SEQUENCE [LARGE SCALE GENOMIC DNA]</scope>
</reference>
<dbReference type="AlphaFoldDB" id="A0A084WD37"/>
<sequence length="180" mass="20134">MAVTRNLVSCANELMRQNTVFNNPQRMLPAVDETGSSCGHVKSRTMTSLEGKGAADNDERDGVLQPACWSGLSNSCDCCTVEVHALKGAFRATRQVVCPNKKRANRFQLIPNAYPSSTILFCPLPLSTYVYEESDSFADIFRQWEKERKQPPTPERRRSAIPNAQTPPSTEEGQRKRAIR</sequence>
<keyword evidence="4" id="KW-1185">Reference proteome</keyword>
<evidence type="ECO:0000313" key="3">
    <source>
        <dbReference type="EnsemblMetazoa" id="ASIC016193-PA"/>
    </source>
</evidence>
<protein>
    <submittedName>
        <fullName evidence="2 3">Uncharacterized protein</fullName>
    </submittedName>
</protein>
<evidence type="ECO:0000313" key="2">
    <source>
        <dbReference type="EMBL" id="KFB48131.1"/>
    </source>
</evidence>
<gene>
    <name evidence="2" type="ORF">ZHAS_00016193</name>
</gene>
<evidence type="ECO:0000313" key="4">
    <source>
        <dbReference type="Proteomes" id="UP000030765"/>
    </source>
</evidence>
<feature type="compositionally biased region" description="Basic and acidic residues" evidence="1">
    <location>
        <begin position="143"/>
        <end position="158"/>
    </location>
</feature>
<reference evidence="3" key="2">
    <citation type="submission" date="2020-05" db="UniProtKB">
        <authorList>
            <consortium name="EnsemblMetazoa"/>
        </authorList>
    </citation>
    <scope>IDENTIFICATION</scope>
</reference>
<dbReference type="EnsemblMetazoa" id="ASIC016193-RA">
    <property type="protein sequence ID" value="ASIC016193-PA"/>
    <property type="gene ID" value="ASIC016193"/>
</dbReference>
<accession>A0A084WD37</accession>
<organism evidence="2">
    <name type="scientific">Anopheles sinensis</name>
    <name type="common">Mosquito</name>
    <dbReference type="NCBI Taxonomy" id="74873"/>
    <lineage>
        <taxon>Eukaryota</taxon>
        <taxon>Metazoa</taxon>
        <taxon>Ecdysozoa</taxon>
        <taxon>Arthropoda</taxon>
        <taxon>Hexapoda</taxon>
        <taxon>Insecta</taxon>
        <taxon>Pterygota</taxon>
        <taxon>Neoptera</taxon>
        <taxon>Endopterygota</taxon>
        <taxon>Diptera</taxon>
        <taxon>Nematocera</taxon>
        <taxon>Culicoidea</taxon>
        <taxon>Culicidae</taxon>
        <taxon>Anophelinae</taxon>
        <taxon>Anopheles</taxon>
    </lineage>
</organism>
<feature type="region of interest" description="Disordered" evidence="1">
    <location>
        <begin position="143"/>
        <end position="180"/>
    </location>
</feature>
<dbReference type="VEuPathDB" id="VectorBase:ASIC016193"/>
<name>A0A084WD37_ANOSI</name>
<evidence type="ECO:0000256" key="1">
    <source>
        <dbReference type="SAM" id="MobiDB-lite"/>
    </source>
</evidence>
<feature type="compositionally biased region" description="Polar residues" evidence="1">
    <location>
        <begin position="162"/>
        <end position="171"/>
    </location>
</feature>
<dbReference type="Proteomes" id="UP000030765">
    <property type="component" value="Unassembled WGS sequence"/>
</dbReference>
<dbReference type="EMBL" id="KE525338">
    <property type="protein sequence ID" value="KFB48131.1"/>
    <property type="molecule type" value="Genomic_DNA"/>
</dbReference>